<accession>A0A0R2G7Z9</accession>
<evidence type="ECO:0000256" key="3">
    <source>
        <dbReference type="ARBA" id="ARBA00022695"/>
    </source>
</evidence>
<dbReference type="STRING" id="1123500.GCA_000420365_00074"/>
<evidence type="ECO:0000313" key="6">
    <source>
        <dbReference type="EMBL" id="KRN33623.1"/>
    </source>
</evidence>
<dbReference type="Pfam" id="PF07288">
    <property type="entry name" value="RpoY"/>
    <property type="match status" value="1"/>
</dbReference>
<comment type="caution">
    <text evidence="6">The sequence shown here is derived from an EMBL/GenBank/DDBJ whole genome shotgun (WGS) entry which is preliminary data.</text>
</comment>
<dbReference type="GO" id="GO:0006351">
    <property type="term" value="P:DNA-templated transcription"/>
    <property type="evidence" value="ECO:0007669"/>
    <property type="project" value="UniProtKB-UniRule"/>
</dbReference>
<comment type="catalytic activity">
    <reaction evidence="5">
        <text>RNA(n) + a ribonucleoside 5'-triphosphate = RNA(n+1) + diphosphate</text>
        <dbReference type="Rhea" id="RHEA:21248"/>
        <dbReference type="Rhea" id="RHEA-COMP:14527"/>
        <dbReference type="Rhea" id="RHEA-COMP:17342"/>
        <dbReference type="ChEBI" id="CHEBI:33019"/>
        <dbReference type="ChEBI" id="CHEBI:61557"/>
        <dbReference type="ChEBI" id="CHEBI:140395"/>
        <dbReference type="EC" id="2.7.7.6"/>
    </reaction>
</comment>
<dbReference type="AlphaFoldDB" id="A0A0R2G7Z9"/>
<evidence type="ECO:0000256" key="1">
    <source>
        <dbReference type="ARBA" id="ARBA00022478"/>
    </source>
</evidence>
<comment type="subunit">
    <text evidence="5">RNAP is composed of a core of 2 alpha, a beta and a beta' subunit. The core is associated with a delta subunit, and at least one of epsilon or omega. When a sigma factor is associated with the core the holoenzyme is formed, which can initiate transcription.</text>
</comment>
<dbReference type="GO" id="GO:0003677">
    <property type="term" value="F:DNA binding"/>
    <property type="evidence" value="ECO:0007669"/>
    <property type="project" value="UniProtKB-UniRule"/>
</dbReference>
<dbReference type="Proteomes" id="UP000051296">
    <property type="component" value="Unassembled WGS sequence"/>
</dbReference>
<dbReference type="GO" id="GO:0000428">
    <property type="term" value="C:DNA-directed RNA polymerase complex"/>
    <property type="evidence" value="ECO:0007669"/>
    <property type="project" value="UniProtKB-KW"/>
</dbReference>
<keyword evidence="3 5" id="KW-0548">Nucleotidyltransferase</keyword>
<dbReference type="OrthoDB" id="2147503at2"/>
<dbReference type="HAMAP" id="MF_01553">
    <property type="entry name" value="RNApol_bact_RpoY"/>
    <property type="match status" value="1"/>
</dbReference>
<evidence type="ECO:0000256" key="2">
    <source>
        <dbReference type="ARBA" id="ARBA00022679"/>
    </source>
</evidence>
<keyword evidence="2 5" id="KW-0808">Transferase</keyword>
<dbReference type="FunCoup" id="A0A0R2G7Z9">
    <property type="interactions" value="19"/>
</dbReference>
<evidence type="ECO:0000256" key="4">
    <source>
        <dbReference type="ARBA" id="ARBA00023163"/>
    </source>
</evidence>
<keyword evidence="1 5" id="KW-0240">DNA-directed RNA polymerase</keyword>
<sequence>MIFKVYYQESKKQNPKRENTHALYLDAVDYPTARAAVEENTPFNVEHIEQLSEKALAYEQQSPDFKLTEF</sequence>
<dbReference type="InParanoid" id="A0A0R2G7Z9"/>
<keyword evidence="4 5" id="KW-0804">Transcription</keyword>
<dbReference type="NCBIfam" id="NF010188">
    <property type="entry name" value="PRK13667.1"/>
    <property type="match status" value="1"/>
</dbReference>
<proteinExistence type="inferred from homology"/>
<evidence type="ECO:0000256" key="5">
    <source>
        <dbReference type="HAMAP-Rule" id="MF_01553"/>
    </source>
</evidence>
<dbReference type="GO" id="GO:0003899">
    <property type="term" value="F:DNA-directed RNA polymerase activity"/>
    <property type="evidence" value="ECO:0007669"/>
    <property type="project" value="UniProtKB-UniRule"/>
</dbReference>
<dbReference type="Gene3D" id="3.10.20.730">
    <property type="entry name" value="RNAP, epsilon subunit-like"/>
    <property type="match status" value="1"/>
</dbReference>
<dbReference type="EMBL" id="JQAX01000001">
    <property type="protein sequence ID" value="KRN33623.1"/>
    <property type="molecule type" value="Genomic_DNA"/>
</dbReference>
<protein>
    <recommendedName>
        <fullName evidence="5">DNA-directed RNA polymerase subunit epsilon</fullName>
        <shortName evidence="5">RNAP epsilon subunit</shortName>
        <ecNumber evidence="5">2.7.7.6</ecNumber>
    </recommendedName>
    <alternativeName>
        <fullName evidence="5">RNA polymerase epsilon subunit</fullName>
    </alternativeName>
    <alternativeName>
        <fullName evidence="5">Transcriptase subunit epsilon</fullName>
    </alternativeName>
</protein>
<reference evidence="6 7" key="1">
    <citation type="journal article" date="2015" name="Genome Announc.">
        <title>Expanding the biotechnology potential of lactobacilli through comparative genomics of 213 strains and associated genera.</title>
        <authorList>
            <person name="Sun Z."/>
            <person name="Harris H.M."/>
            <person name="McCann A."/>
            <person name="Guo C."/>
            <person name="Argimon S."/>
            <person name="Zhang W."/>
            <person name="Yang X."/>
            <person name="Jeffery I.B."/>
            <person name="Cooney J.C."/>
            <person name="Kagawa T.F."/>
            <person name="Liu W."/>
            <person name="Song Y."/>
            <person name="Salvetti E."/>
            <person name="Wrobel A."/>
            <person name="Rasinkangas P."/>
            <person name="Parkhill J."/>
            <person name="Rea M.C."/>
            <person name="O'Sullivan O."/>
            <person name="Ritari J."/>
            <person name="Douillard F.P."/>
            <person name="Paul Ross R."/>
            <person name="Yang R."/>
            <person name="Briner A.E."/>
            <person name="Felis G.E."/>
            <person name="de Vos W.M."/>
            <person name="Barrangou R."/>
            <person name="Klaenhammer T.R."/>
            <person name="Caufield P.W."/>
            <person name="Cui Y."/>
            <person name="Zhang H."/>
            <person name="O'Toole P.W."/>
        </authorList>
    </citation>
    <scope>NUCLEOTIDE SEQUENCE [LARGE SCALE GENOMIC DNA]</scope>
    <source>
        <strain evidence="6 7">DSM 20190</strain>
    </source>
</reference>
<dbReference type="RefSeq" id="WP_022790877.1">
    <property type="nucleotide sequence ID" value="NZ_ATUU01000001.1"/>
</dbReference>
<dbReference type="EC" id="2.7.7.6" evidence="5"/>
<organism evidence="6 7">
    <name type="scientific">Weissella halotolerans DSM 20190</name>
    <dbReference type="NCBI Taxonomy" id="1123500"/>
    <lineage>
        <taxon>Bacteria</taxon>
        <taxon>Bacillati</taxon>
        <taxon>Bacillota</taxon>
        <taxon>Bacilli</taxon>
        <taxon>Lactobacillales</taxon>
        <taxon>Lactobacillaceae</taxon>
        <taxon>Weissella</taxon>
    </lineage>
</organism>
<gene>
    <name evidence="5" type="primary">rpoY</name>
    <name evidence="6" type="ORF">IV68_GL000430</name>
</gene>
<comment type="similarity">
    <text evidence="5">Belongs to the RNA polymerase subunit epsilon family.</text>
</comment>
<comment type="function">
    <text evidence="5">A non-essential component of RNA polymerase (RNAP).</text>
</comment>
<dbReference type="PATRIC" id="fig|1123500.6.peg.431"/>
<dbReference type="eggNOG" id="COG5503">
    <property type="taxonomic scope" value="Bacteria"/>
</dbReference>
<name>A0A0R2G7Z9_9LACO</name>
<keyword evidence="7" id="KW-1185">Reference proteome</keyword>
<evidence type="ECO:0000313" key="7">
    <source>
        <dbReference type="Proteomes" id="UP000051296"/>
    </source>
</evidence>
<dbReference type="InterPro" id="IPR009907">
    <property type="entry name" value="RpoY"/>
</dbReference>